<protein>
    <submittedName>
        <fullName evidence="8">Uncharacterized protein</fullName>
    </submittedName>
</protein>
<evidence type="ECO:0000259" key="6">
    <source>
        <dbReference type="Pfam" id="PF00534"/>
    </source>
</evidence>
<keyword evidence="9" id="KW-1185">Reference proteome</keyword>
<dbReference type="GO" id="GO:0016757">
    <property type="term" value="F:glycosyltransferase activity"/>
    <property type="evidence" value="ECO:0007669"/>
    <property type="project" value="UniProtKB-KW"/>
</dbReference>
<reference evidence="8" key="1">
    <citation type="journal article" date="2020" name="Fungal Divers.">
        <title>Resolving the Mortierellaceae phylogeny through synthesis of multi-gene phylogenetics and phylogenomics.</title>
        <authorList>
            <person name="Vandepol N."/>
            <person name="Liber J."/>
            <person name="Desiro A."/>
            <person name="Na H."/>
            <person name="Kennedy M."/>
            <person name="Barry K."/>
            <person name="Grigoriev I.V."/>
            <person name="Miller A.N."/>
            <person name="O'Donnell K."/>
            <person name="Stajich J.E."/>
            <person name="Bonito G."/>
        </authorList>
    </citation>
    <scope>NUCLEOTIDE SEQUENCE</scope>
    <source>
        <strain evidence="8">NVP1</strain>
    </source>
</reference>
<evidence type="ECO:0000256" key="4">
    <source>
        <dbReference type="ARBA" id="ARBA00023234"/>
    </source>
</evidence>
<evidence type="ECO:0000256" key="3">
    <source>
        <dbReference type="ARBA" id="ARBA00022679"/>
    </source>
</evidence>
<organism evidence="8 9">
    <name type="scientific">Podila minutissima</name>
    <dbReference type="NCBI Taxonomy" id="64525"/>
    <lineage>
        <taxon>Eukaryota</taxon>
        <taxon>Fungi</taxon>
        <taxon>Fungi incertae sedis</taxon>
        <taxon>Mucoromycota</taxon>
        <taxon>Mortierellomycotina</taxon>
        <taxon>Mortierellomycetes</taxon>
        <taxon>Mortierellales</taxon>
        <taxon>Mortierellaceae</taxon>
        <taxon>Podila</taxon>
    </lineage>
</organism>
<evidence type="ECO:0000256" key="2">
    <source>
        <dbReference type="ARBA" id="ARBA00022676"/>
    </source>
</evidence>
<dbReference type="SUPFAM" id="SSF53756">
    <property type="entry name" value="UDP-Glycosyltransferase/glycogen phosphorylase"/>
    <property type="match status" value="1"/>
</dbReference>
<dbReference type="Pfam" id="PF08323">
    <property type="entry name" value="Glyco_transf_5"/>
    <property type="match status" value="1"/>
</dbReference>
<keyword evidence="3" id="KW-0808">Transferase</keyword>
<keyword evidence="2" id="KW-0328">Glycosyltransferase</keyword>
<dbReference type="PANTHER" id="PTHR45825">
    <property type="entry name" value="GRANULE-BOUND STARCH SYNTHASE 1, CHLOROPLASTIC/AMYLOPLASTIC"/>
    <property type="match status" value="1"/>
</dbReference>
<feature type="domain" description="Glycosyl transferase family 1" evidence="6">
    <location>
        <begin position="456"/>
        <end position="576"/>
    </location>
</feature>
<feature type="region of interest" description="Disordered" evidence="5">
    <location>
        <begin position="1"/>
        <end position="23"/>
    </location>
</feature>
<evidence type="ECO:0000256" key="1">
    <source>
        <dbReference type="ARBA" id="ARBA00004602"/>
    </source>
</evidence>
<dbReference type="Proteomes" id="UP000696485">
    <property type="component" value="Unassembled WGS sequence"/>
</dbReference>
<name>A0A9P5VMZ7_9FUNG</name>
<feature type="domain" description="Starch synthase catalytic" evidence="7">
    <location>
        <begin position="72"/>
        <end position="348"/>
    </location>
</feature>
<comment type="caution">
    <text evidence="8">The sequence shown here is derived from an EMBL/GenBank/DDBJ whole genome shotgun (WGS) entry which is preliminary data.</text>
</comment>
<dbReference type="Pfam" id="PF00534">
    <property type="entry name" value="Glycos_transf_1"/>
    <property type="match status" value="1"/>
</dbReference>
<dbReference type="AlphaFoldDB" id="A0A9P5VMZ7"/>
<sequence>MHRVDNGSVDGGKADLTTPSANSTASYNKKIRSIVEKEFGPSSVHKDSRVFRKVEYQGLTLNSTTYQDHIEVYHVAKEFGPASMGGLGMVVTALAVAQQMAGLQTVNIVLPYYSFLDNTRGIDIKFHMALPINIRNEQDVQQLIRFNVHTFQYIETYDKGVTMPVTVWLIGPGDTHPFDRAFEVDDARKIYVEPKVLSGEWKDLFFSKATAAFLRHQNTIRSTPHSGHSAATPIVVHLHGATNALVIHYLQQSTRNRRPAEKQPALVYTLHDYLDELLYSTTTESLQKFMDSNIYSYDDALDMDLQWESISTYNHDRRIFTSSLGIDLAHVSTFVSKAMTKDIVEGRLDFYLKELILDSILVQAEKNRFIGVTNGINLSRLNPWMADLRRHQLDFPAMESAQDGHTTSFALGDVQGQQGSEQRHGSKQFGNPTIRSAKDAAKRHLHQKGFLTAQDLHKPLVLFIGRFQYNKGLEFFRTASSAIRNGGGKLVIMGQPNSYPIESIHALESRFSDTVRVISDAKAQREWGSYLRTAADFLFVPSLTESFGLVAAEGLLFGSTVISSAVGGLSEFLIDRGSVDVATKQIKYDQDMQRLRSKQCTVGALQKEQHNSYFFNAFALDAHSQLSRAIDDALQDWRILRSTPIEHEKFLTTLVARALSMAWDRPDGPVAEYRAVYEIALTSTLP</sequence>
<dbReference type="InterPro" id="IPR001296">
    <property type="entry name" value="Glyco_trans_1"/>
</dbReference>
<evidence type="ECO:0000259" key="7">
    <source>
        <dbReference type="Pfam" id="PF08323"/>
    </source>
</evidence>
<dbReference type="PANTHER" id="PTHR45825:SF11">
    <property type="entry name" value="ALPHA AMYLASE DOMAIN-CONTAINING PROTEIN"/>
    <property type="match status" value="1"/>
</dbReference>
<gene>
    <name evidence="8" type="ORF">BG006_003931</name>
</gene>
<evidence type="ECO:0000313" key="9">
    <source>
        <dbReference type="Proteomes" id="UP000696485"/>
    </source>
</evidence>
<keyword evidence="4" id="KW-0035">Amyloplast</keyword>
<proteinExistence type="predicted"/>
<evidence type="ECO:0000256" key="5">
    <source>
        <dbReference type="SAM" id="MobiDB-lite"/>
    </source>
</evidence>
<comment type="subcellular location">
    <subcellularLocation>
        <location evidence="1">Plastid</location>
        <location evidence="1">Amyloplast</location>
    </subcellularLocation>
</comment>
<dbReference type="EMBL" id="JAAAUY010000218">
    <property type="protein sequence ID" value="KAF9333161.1"/>
    <property type="molecule type" value="Genomic_DNA"/>
</dbReference>
<dbReference type="InterPro" id="IPR013534">
    <property type="entry name" value="Starch_synth_cat_dom"/>
</dbReference>
<dbReference type="Gene3D" id="3.40.50.2000">
    <property type="entry name" value="Glycogen Phosphorylase B"/>
    <property type="match status" value="2"/>
</dbReference>
<accession>A0A9P5VMZ7</accession>
<evidence type="ECO:0000313" key="8">
    <source>
        <dbReference type="EMBL" id="KAF9333161.1"/>
    </source>
</evidence>
<keyword evidence="4" id="KW-0934">Plastid</keyword>